<dbReference type="AlphaFoldDB" id="A0AA96RGX0"/>
<keyword evidence="3" id="KW-1185">Reference proteome</keyword>
<reference evidence="2 3" key="1">
    <citation type="submission" date="2022-02" db="EMBL/GenBank/DDBJ databases">
        <title>Paenibacillus sp. MBLB1776 Whole Genome Shotgun Sequencing.</title>
        <authorList>
            <person name="Hwang C.Y."/>
            <person name="Cho E.-S."/>
            <person name="Seo M.-J."/>
        </authorList>
    </citation>
    <scope>NUCLEOTIDE SEQUENCE [LARGE SCALE GENOMIC DNA]</scope>
    <source>
        <strain evidence="2 3">MBLB1776</strain>
    </source>
</reference>
<name>A0AA96RGX0_9BACL</name>
<feature type="compositionally biased region" description="Acidic residues" evidence="1">
    <location>
        <begin position="96"/>
        <end position="109"/>
    </location>
</feature>
<evidence type="ECO:0000256" key="1">
    <source>
        <dbReference type="SAM" id="MobiDB-lite"/>
    </source>
</evidence>
<dbReference type="RefSeq" id="WP_315606705.1">
    <property type="nucleotide sequence ID" value="NZ_CP130318.1"/>
</dbReference>
<organism evidence="2 3">
    <name type="scientific">Paenibacillus aurantius</name>
    <dbReference type="NCBI Taxonomy" id="2918900"/>
    <lineage>
        <taxon>Bacteria</taxon>
        <taxon>Bacillati</taxon>
        <taxon>Bacillota</taxon>
        <taxon>Bacilli</taxon>
        <taxon>Bacillales</taxon>
        <taxon>Paenibacillaceae</taxon>
        <taxon>Paenibacillus</taxon>
    </lineage>
</organism>
<dbReference type="EMBL" id="CP130318">
    <property type="protein sequence ID" value="WNQ12926.1"/>
    <property type="molecule type" value="Genomic_DNA"/>
</dbReference>
<protein>
    <submittedName>
        <fullName evidence="2">Uncharacterized protein</fullName>
    </submittedName>
</protein>
<proteinExistence type="predicted"/>
<evidence type="ECO:0000313" key="2">
    <source>
        <dbReference type="EMBL" id="WNQ12926.1"/>
    </source>
</evidence>
<accession>A0AA96RGX0</accession>
<dbReference type="KEGG" id="paun:MJA45_07825"/>
<dbReference type="Proteomes" id="UP001305702">
    <property type="component" value="Chromosome"/>
</dbReference>
<sequence length="324" mass="36805">MARILLFGRQTDTIGVGGFGRERNTIEQPNKDNVILFPKTIDFYQIELTRMLETERYGEAMNLLRFLLQCESGDPRADEEWAALLGWLETMRPEETGDSAGEEPEESETDMLSRAVKDKAEADSRYVDRLLQSLFSGTSVEKMLLALEQLTYAEHPGINAALIQWLRTAKLHPIVLFKGLQALKRRGAEGPVTFSRQGKIQQLDIEDTPLSLADFPPKFSEIIGRVQQISEVKEPTLSYFAEHTWADFLAFIYGSPAYDSLLSRSQDEMDVWAAALHAVIQESMQGGADVEEIREMYGITSENKDHWKQAYEVMQNFMRSVKPV</sequence>
<evidence type="ECO:0000313" key="3">
    <source>
        <dbReference type="Proteomes" id="UP001305702"/>
    </source>
</evidence>
<feature type="region of interest" description="Disordered" evidence="1">
    <location>
        <begin position="93"/>
        <end position="115"/>
    </location>
</feature>
<gene>
    <name evidence="2" type="ORF">MJA45_07825</name>
</gene>